<accession>A0A182XQM9</accession>
<dbReference type="EnsemblMetazoa" id="AQUA014166-RA">
    <property type="protein sequence ID" value="AQUA014166-PA"/>
    <property type="gene ID" value="AQUA014166"/>
</dbReference>
<dbReference type="Proteomes" id="UP000076407">
    <property type="component" value="Unassembled WGS sequence"/>
</dbReference>
<evidence type="ECO:0000313" key="2">
    <source>
        <dbReference type="Proteomes" id="UP000076407"/>
    </source>
</evidence>
<evidence type="ECO:0000313" key="1">
    <source>
        <dbReference type="EnsemblMetazoa" id="AQUA014166-PA"/>
    </source>
</evidence>
<reference evidence="1" key="1">
    <citation type="submission" date="2020-05" db="UniProtKB">
        <authorList>
            <consortium name="EnsemblMetazoa"/>
        </authorList>
    </citation>
    <scope>IDENTIFICATION</scope>
    <source>
        <strain evidence="1">SANGQUA</strain>
    </source>
</reference>
<keyword evidence="2" id="KW-1185">Reference proteome</keyword>
<organism evidence="1 2">
    <name type="scientific">Anopheles quadriannulatus</name>
    <name type="common">Mosquito</name>
    <dbReference type="NCBI Taxonomy" id="34691"/>
    <lineage>
        <taxon>Eukaryota</taxon>
        <taxon>Metazoa</taxon>
        <taxon>Ecdysozoa</taxon>
        <taxon>Arthropoda</taxon>
        <taxon>Hexapoda</taxon>
        <taxon>Insecta</taxon>
        <taxon>Pterygota</taxon>
        <taxon>Neoptera</taxon>
        <taxon>Endopterygota</taxon>
        <taxon>Diptera</taxon>
        <taxon>Nematocera</taxon>
        <taxon>Culicoidea</taxon>
        <taxon>Culicidae</taxon>
        <taxon>Anophelinae</taxon>
        <taxon>Anopheles</taxon>
    </lineage>
</organism>
<protein>
    <submittedName>
        <fullName evidence="1">Uncharacterized protein</fullName>
    </submittedName>
</protein>
<proteinExistence type="predicted"/>
<sequence>MRARVRFRRPRLPWWKLSMQVPDRGSRFCATSSATA</sequence>
<name>A0A182XQM9_ANOQN</name>
<dbReference type="AlphaFoldDB" id="A0A182XQM9"/>